<sequence length="2016" mass="223539">LKSPLNSNYWITFWTTMDINSDITTDELIGSAIGDRETSASSSSSSSPSLVYEPSASTCASALLRDTQCKIQSLLHQVLKSNDVHERVDLLRVLRKCLSEAHYRLSWLTQLDLFETIDRLLQDPSWRILNDCTLLLSDVLLRMGADVDEQTIAQLFARIIPNLGHKHSQVRRSSLLLLNQYINEQHECHFEHTLDLLIEYGLRNYRDDKAQRGCVLSLPLLFTDDVVKRHNMAPLVECLCELLVESDAQLFYALFLALQRLHQAVGDKRFKSYLSASHPEAALLYAQASSRSNSNSSAVDFQQQQQQRRQSQPSSVSLTACRSSNVFRGEKESNDAPVVSGNESQAQAAGAAGAGAAAAAAAAGQQQSQKSVTFSNRRESQSSVAGPTTNEDNNKTKQVNVNQQSNESASSIVTSSASSSSSSTQSVSSRRSLPESVDPADYMCVTTNSAAPITTRHQSIDVGQSQAQQFAYQLINSPIPVNPLMRSPHSPYIISQEQQQQQQQQQQRIATTDDDGDDDSLDEQRFGIFPRYLITMALSSRQPDKIDALQQMMVIMRESPINHLAILLTYFDSFLDQFLARLMEHSDYKVELIAIDMIETIVVRTKVSTMAYMRPIVNLLVKSLGDSRSIFRENTIRVIHKIMSYLPPQQVIDVMFEHKHSKNVLVREEVINRVTAAVLLFDKTEFNLTKLCYHVIPMLADHYRSVRLAALECLAVLAYALGPERIGSLLTAAEAVQTGCDYDGLLDAIHARLMRKALPRCNADGSIRYVIKPFLSASASASANANCAMLPNHEHQAADIVWLMQAAPHASKYPTSTSTTNLTTATHSNAAGRQRTRTHTHTHTQPLGIRSNSSVGLDNATEHQHQHQRCCRNSKSNCAHVESVTEATAISKATGSTSSTYADANSNNNKHKDNDNNSSSLNGDHNGNGNVTAADDAPAAKLDKEKSNAKENEKKKESEDRNNIKSEARRVSNNIRRQSFISSERRASTNVAPATRAPEKRRQSVHEQQHQQQQRQRRSDNDLVDNTPSCSREQMTRPQNRRKMSGLSGETMAQIHLENCSSQYPTRRLSRSNSQESASSTSTSKEMFRYYLHKFKQSLSEATCLTSGTALPSDSIIYTDSPIVGYSEPELISRFQQTSFDYGAQVAETDRERRADDSLMPNDENIRGGAKQQSHTVASSIGPQLNGHHTTRHSQPMAQAPSSTSSSSAPSPVSVMEMMPGISKATTPTRQSQTNDLTSKSRDDRPQESQPQQQQQQQTRQQEKQLQRGDSQDTGALDQEHSETESGHNTIDRPTNESANVSDAPHKVQKQTQVHHKDGFGEDKSSNQQRNSFANKRMTVRSRTISLPDDDQTEVGPHSSQVASQQQHTSSSRRSFNEPQQDDGLQQSEQQHRVSKTDDSKLRSGEIGDHLQLMHEQSTINHQSTDASSTRTSSSVADDSAAAAATAGVEVNAATLSQPRRLKHQQVSMFEQQDDNDTVRRRDRDRNVDVARDDAAKNDKQQKSEVASDESAIGDNNGKTHEAPLATKSLHRRRQHDYEEQAQNSPESIVSSRSSASLIRTAMPIEGGRRSTSPNNNSNSNNFSDDDNDSGARVQYSDHGTQTPSRLARRAKQGGQQQAARQTSRRRSSRLGASSPDNIEQQQHHRSSNGGHHELAAQHNTAHQPTSSVRRRRQSKSQPPPTNRMVAPRAPPTGRQSNVGMHHQAYHNGGGGGGGASSSMTPTRHSTTVRASTTHRDHHRDLSSSYGGSQRHLVTPSPSMVANVNIRQILENVAEIEGPFQDARLAFKVAMNALDSEAWSTKVEGMLALIRLATYHQELIINCMHDVVSRTANETRNLRSTVARSAIFALGDYCVKLKRHIEPELDLIVQILLAKSVENTAFIRDDIRKAFVAMVAELTPWKLALSLINHGSAHKNLLVRRMASEFICALVDKMGATKCMVGSKDISDHLIPAAARFSQDSSPHTRYYGRRILAVLMTHSSFERLMRKHCTPSMYRNTIGIVESIKRRGAGERPLE</sequence>
<feature type="compositionally biased region" description="Polar residues" evidence="6">
    <location>
        <begin position="971"/>
        <end position="992"/>
    </location>
</feature>
<feature type="region of interest" description="Disordered" evidence="6">
    <location>
        <begin position="366"/>
        <end position="440"/>
    </location>
</feature>
<feature type="compositionally biased region" description="Polar residues" evidence="6">
    <location>
        <begin position="1224"/>
        <end position="1238"/>
    </location>
</feature>
<dbReference type="SMART" id="SM01349">
    <property type="entry name" value="TOG"/>
    <property type="match status" value="2"/>
</dbReference>
<keyword evidence="2" id="KW-0963">Cytoplasm</keyword>
<feature type="repeat" description="HEAT" evidence="5">
    <location>
        <begin position="691"/>
        <end position="729"/>
    </location>
</feature>
<gene>
    <name evidence="8" type="primary">Togaram1</name>
    <name evidence="8" type="ORF">GZH46_00848</name>
</gene>
<feature type="compositionally biased region" description="Polar residues" evidence="6">
    <location>
        <begin position="1024"/>
        <end position="1038"/>
    </location>
</feature>
<feature type="region of interest" description="Disordered" evidence="6">
    <location>
        <begin position="1148"/>
        <end position="1404"/>
    </location>
</feature>
<feature type="region of interest" description="Disordered" evidence="6">
    <location>
        <begin position="494"/>
        <end position="521"/>
    </location>
</feature>
<feature type="compositionally biased region" description="Low complexity" evidence="6">
    <location>
        <begin position="1545"/>
        <end position="1557"/>
    </location>
</feature>
<feature type="compositionally biased region" description="Polar residues" evidence="6">
    <location>
        <begin position="368"/>
        <end position="391"/>
    </location>
</feature>
<feature type="compositionally biased region" description="Polar residues" evidence="6">
    <location>
        <begin position="1631"/>
        <end position="1641"/>
    </location>
</feature>
<dbReference type="Pfam" id="PF12348">
    <property type="entry name" value="CLASP_N"/>
    <property type="match status" value="1"/>
</dbReference>
<comment type="subcellular location">
    <subcellularLocation>
        <location evidence="1">Cytoplasm</location>
        <location evidence="1">Cytoskeleton</location>
    </subcellularLocation>
</comment>
<keyword evidence="9" id="KW-1185">Reference proteome</keyword>
<feature type="region of interest" description="Disordered" evidence="6">
    <location>
        <begin position="1061"/>
        <end position="1084"/>
    </location>
</feature>
<feature type="compositionally biased region" description="Low complexity" evidence="6">
    <location>
        <begin position="1194"/>
        <end position="1220"/>
    </location>
</feature>
<feature type="compositionally biased region" description="Low complexity" evidence="6">
    <location>
        <begin position="815"/>
        <end position="833"/>
    </location>
</feature>
<accession>A0ABQ7SB16</accession>
<feature type="compositionally biased region" description="Basic and acidic residues" evidence="6">
    <location>
        <begin position="941"/>
        <end position="970"/>
    </location>
</feature>
<dbReference type="PANTHER" id="PTHR21567:SF87">
    <property type="entry name" value="CRESCERIN-LIKE PROTEIN CHE-12"/>
    <property type="match status" value="1"/>
</dbReference>
<feature type="compositionally biased region" description="Basic and acidic residues" evidence="6">
    <location>
        <begin position="997"/>
        <end position="1009"/>
    </location>
</feature>
<feature type="compositionally biased region" description="Basic and acidic residues" evidence="6">
    <location>
        <begin position="1148"/>
        <end position="1157"/>
    </location>
</feature>
<feature type="region of interest" description="Disordered" evidence="6">
    <location>
        <begin position="1456"/>
        <end position="1756"/>
    </location>
</feature>
<evidence type="ECO:0000256" key="3">
    <source>
        <dbReference type="ARBA" id="ARBA00022737"/>
    </source>
</evidence>
<feature type="compositionally biased region" description="Low complexity" evidence="6">
    <location>
        <begin position="496"/>
        <end position="507"/>
    </location>
</feature>
<dbReference type="EMBL" id="JAIFTH010000115">
    <property type="protein sequence ID" value="KAG9510598.1"/>
    <property type="molecule type" value="Genomic_DNA"/>
</dbReference>
<feature type="region of interest" description="Disordered" evidence="6">
    <location>
        <begin position="894"/>
        <end position="1047"/>
    </location>
</feature>
<dbReference type="InterPro" id="IPR034085">
    <property type="entry name" value="TOG"/>
</dbReference>
<dbReference type="Gene3D" id="1.25.10.10">
    <property type="entry name" value="Leucine-rich Repeat Variant"/>
    <property type="match status" value="3"/>
</dbReference>
<dbReference type="PANTHER" id="PTHR21567">
    <property type="entry name" value="CLASP"/>
    <property type="match status" value="1"/>
</dbReference>
<comment type="caution">
    <text evidence="8">The sequence shown here is derived from an EMBL/GenBank/DDBJ whole genome shotgun (WGS) entry which is preliminary data.</text>
</comment>
<feature type="domain" description="TOG" evidence="7">
    <location>
        <begin position="515"/>
        <end position="763"/>
    </location>
</feature>
<evidence type="ECO:0000256" key="4">
    <source>
        <dbReference type="ARBA" id="ARBA00023212"/>
    </source>
</evidence>
<dbReference type="Proteomes" id="UP000825002">
    <property type="component" value="Unassembled WGS sequence"/>
</dbReference>
<protein>
    <submittedName>
        <fullName evidence="8">TOG array regulator of axonemal microtubules protein 1</fullName>
    </submittedName>
</protein>
<evidence type="ECO:0000256" key="5">
    <source>
        <dbReference type="PROSITE-ProRule" id="PRU00103"/>
    </source>
</evidence>
<feature type="compositionally biased region" description="Polar residues" evidence="6">
    <location>
        <begin position="894"/>
        <end position="904"/>
    </location>
</feature>
<feature type="compositionally biased region" description="Basic and acidic residues" evidence="6">
    <location>
        <begin position="1315"/>
        <end position="1325"/>
    </location>
</feature>
<feature type="compositionally biased region" description="Basic and acidic residues" evidence="6">
    <location>
        <begin position="1390"/>
        <end position="1404"/>
    </location>
</feature>
<feature type="compositionally biased region" description="Low complexity" evidence="6">
    <location>
        <begin position="396"/>
        <end position="431"/>
    </location>
</feature>
<feature type="region of interest" description="Disordered" evidence="6">
    <location>
        <begin position="1419"/>
        <end position="1439"/>
    </location>
</feature>
<feature type="non-terminal residue" evidence="8">
    <location>
        <position position="1"/>
    </location>
</feature>
<feature type="compositionally biased region" description="Polar residues" evidence="6">
    <location>
        <begin position="316"/>
        <end position="326"/>
    </location>
</feature>
<feature type="domain" description="TOG" evidence="7">
    <location>
        <begin position="1775"/>
        <end position="2015"/>
    </location>
</feature>
<name>A0ABQ7SB16_9ACAR</name>
<dbReference type="SUPFAM" id="SSF48371">
    <property type="entry name" value="ARM repeat"/>
    <property type="match status" value="2"/>
</dbReference>
<feature type="compositionally biased region" description="Low complexity" evidence="6">
    <location>
        <begin position="916"/>
        <end position="940"/>
    </location>
</feature>
<evidence type="ECO:0000256" key="1">
    <source>
        <dbReference type="ARBA" id="ARBA00004245"/>
    </source>
</evidence>
<keyword evidence="3" id="KW-0677">Repeat</keyword>
<dbReference type="InterPro" id="IPR016024">
    <property type="entry name" value="ARM-type_fold"/>
</dbReference>
<organism evidence="8 9">
    <name type="scientific">Fragariocoptes setiger</name>
    <dbReference type="NCBI Taxonomy" id="1670756"/>
    <lineage>
        <taxon>Eukaryota</taxon>
        <taxon>Metazoa</taxon>
        <taxon>Ecdysozoa</taxon>
        <taxon>Arthropoda</taxon>
        <taxon>Chelicerata</taxon>
        <taxon>Arachnida</taxon>
        <taxon>Acari</taxon>
        <taxon>Acariformes</taxon>
        <taxon>Trombidiformes</taxon>
        <taxon>Prostigmata</taxon>
        <taxon>Eupodina</taxon>
        <taxon>Eriophyoidea</taxon>
        <taxon>Phytoptidae</taxon>
        <taxon>Fragariocoptes</taxon>
    </lineage>
</organism>
<feature type="compositionally biased region" description="Acidic residues" evidence="6">
    <location>
        <begin position="512"/>
        <end position="521"/>
    </location>
</feature>
<feature type="compositionally biased region" description="Low complexity" evidence="6">
    <location>
        <begin position="1364"/>
        <end position="1374"/>
    </location>
</feature>
<reference evidence="8 9" key="1">
    <citation type="submission" date="2020-10" db="EMBL/GenBank/DDBJ databases">
        <authorList>
            <person name="Klimov P.B."/>
            <person name="Dyachkov S.M."/>
            <person name="Chetverikov P.E."/>
        </authorList>
    </citation>
    <scope>NUCLEOTIDE SEQUENCE [LARGE SCALE GENOMIC DNA]</scope>
    <source>
        <strain evidence="8">BMOC 18-1129-001#AD2665</strain>
        <tissue evidence="8">Entire mites</tissue>
    </source>
</reference>
<feature type="compositionally biased region" description="Low complexity" evidence="6">
    <location>
        <begin position="1071"/>
        <end position="1084"/>
    </location>
</feature>
<evidence type="ECO:0000313" key="9">
    <source>
        <dbReference type="Proteomes" id="UP000825002"/>
    </source>
</evidence>
<dbReference type="InterPro" id="IPR011989">
    <property type="entry name" value="ARM-like"/>
</dbReference>
<feature type="region of interest" description="Disordered" evidence="6">
    <location>
        <begin position="295"/>
        <end position="344"/>
    </location>
</feature>
<feature type="region of interest" description="Disordered" evidence="6">
    <location>
        <begin position="813"/>
        <end position="861"/>
    </location>
</feature>
<feature type="compositionally biased region" description="Low complexity" evidence="6">
    <location>
        <begin position="1613"/>
        <end position="1622"/>
    </location>
</feature>
<proteinExistence type="predicted"/>
<evidence type="ECO:0000256" key="2">
    <source>
        <dbReference type="ARBA" id="ARBA00022490"/>
    </source>
</evidence>
<feature type="compositionally biased region" description="Basic and acidic residues" evidence="6">
    <location>
        <begin position="1477"/>
        <end position="1503"/>
    </location>
</feature>
<evidence type="ECO:0000256" key="6">
    <source>
        <dbReference type="SAM" id="MobiDB-lite"/>
    </source>
</evidence>
<evidence type="ECO:0000259" key="7">
    <source>
        <dbReference type="SMART" id="SM01349"/>
    </source>
</evidence>
<feature type="compositionally biased region" description="Low complexity" evidence="6">
    <location>
        <begin position="295"/>
        <end position="315"/>
    </location>
</feature>
<dbReference type="InterPro" id="IPR021133">
    <property type="entry name" value="HEAT_type_2"/>
</dbReference>
<dbReference type="InterPro" id="IPR024395">
    <property type="entry name" value="CLASP_N_dom"/>
</dbReference>
<feature type="compositionally biased region" description="Basic and acidic residues" evidence="6">
    <location>
        <begin position="1261"/>
        <end position="1271"/>
    </location>
</feature>
<feature type="compositionally biased region" description="Polar residues" evidence="6">
    <location>
        <begin position="1171"/>
        <end position="1183"/>
    </location>
</feature>
<evidence type="ECO:0000313" key="8">
    <source>
        <dbReference type="EMBL" id="KAG9510598.1"/>
    </source>
</evidence>
<feature type="compositionally biased region" description="Low complexity" evidence="6">
    <location>
        <begin position="1424"/>
        <end position="1439"/>
    </location>
</feature>
<feature type="compositionally biased region" description="Basic and acidic residues" evidence="6">
    <location>
        <begin position="1278"/>
        <end position="1295"/>
    </location>
</feature>
<dbReference type="PROSITE" id="PS50077">
    <property type="entry name" value="HEAT_REPEAT"/>
    <property type="match status" value="1"/>
</dbReference>
<keyword evidence="4" id="KW-0206">Cytoskeleton</keyword>
<feature type="compositionally biased region" description="Low complexity" evidence="6">
    <location>
        <begin position="1248"/>
        <end position="1260"/>
    </location>
</feature>
<feature type="compositionally biased region" description="Polar residues" evidence="6">
    <location>
        <begin position="1717"/>
        <end position="1732"/>
    </location>
</feature>